<evidence type="ECO:0000256" key="1">
    <source>
        <dbReference type="SAM" id="MobiDB-lite"/>
    </source>
</evidence>
<accession>A0ABN9XDD7</accession>
<dbReference type="EMBL" id="CAUYUJ010020359">
    <property type="protein sequence ID" value="CAK0897599.1"/>
    <property type="molecule type" value="Genomic_DNA"/>
</dbReference>
<evidence type="ECO:0000313" key="2">
    <source>
        <dbReference type="EMBL" id="CAK0897599.1"/>
    </source>
</evidence>
<gene>
    <name evidence="2" type="ORF">PCOR1329_LOCUS75741</name>
</gene>
<organism evidence="2 3">
    <name type="scientific">Prorocentrum cordatum</name>
    <dbReference type="NCBI Taxonomy" id="2364126"/>
    <lineage>
        <taxon>Eukaryota</taxon>
        <taxon>Sar</taxon>
        <taxon>Alveolata</taxon>
        <taxon>Dinophyceae</taxon>
        <taxon>Prorocentrales</taxon>
        <taxon>Prorocentraceae</taxon>
        <taxon>Prorocentrum</taxon>
    </lineage>
</organism>
<proteinExistence type="predicted"/>
<feature type="compositionally biased region" description="Polar residues" evidence="1">
    <location>
        <begin position="1"/>
        <end position="14"/>
    </location>
</feature>
<name>A0ABN9XDD7_9DINO</name>
<keyword evidence="3" id="KW-1185">Reference proteome</keyword>
<feature type="region of interest" description="Disordered" evidence="1">
    <location>
        <begin position="1"/>
        <end position="23"/>
    </location>
</feature>
<dbReference type="Proteomes" id="UP001189429">
    <property type="component" value="Unassembled WGS sequence"/>
</dbReference>
<evidence type="ECO:0000313" key="3">
    <source>
        <dbReference type="Proteomes" id="UP001189429"/>
    </source>
</evidence>
<protein>
    <submittedName>
        <fullName evidence="2">Uncharacterized protein</fullName>
    </submittedName>
</protein>
<reference evidence="2" key="1">
    <citation type="submission" date="2023-10" db="EMBL/GenBank/DDBJ databases">
        <authorList>
            <person name="Chen Y."/>
            <person name="Shah S."/>
            <person name="Dougan E. K."/>
            <person name="Thang M."/>
            <person name="Chan C."/>
        </authorList>
    </citation>
    <scope>NUCLEOTIDE SEQUENCE [LARGE SCALE GENOMIC DNA]</scope>
</reference>
<comment type="caution">
    <text evidence="2">The sequence shown here is derived from an EMBL/GenBank/DDBJ whole genome shotgun (WGS) entry which is preliminary data.</text>
</comment>
<feature type="compositionally biased region" description="Low complexity" evidence="1">
    <location>
        <begin position="590"/>
        <end position="599"/>
    </location>
</feature>
<feature type="region of interest" description="Disordered" evidence="1">
    <location>
        <begin position="549"/>
        <end position="599"/>
    </location>
</feature>
<sequence>MRRRSITASPNVQAQHGAIPDGAVPETRRSFGRMVWPTEDYDFFGERCASPAFVAAFILMSFQAVVTTVPQAHSNGADLTPALAVVPLSLGFVARWAGAAARCPQLRAWLAQGSRRTVRQRAAASSAAKGEASLSLALPPREPLVAMALRRPETDEPLGLGVEAGSDASDAFTLVLIEEAISGARVNRQSLHLPRTAARAGPAGGHWATRALLNVVNDSGAGVGASLRGARSLAASRAGPPAVTGLSDVRPVTHAGELECLFDARWLAVVRDPLGRYTGQWKAGGRFRFDAVPMAAGALMAPHGRRAGSLGALAAQADLRRGCVASTGRGGKRRASSCALQGCWAAGGSLLAHRCVTMWGRLGPLVAPAVALLEFGATEQGVADVCGGLTQHCAELLASLAQGWAAVAARCNVAKLTDDRVVSPGDLLPLRQPRALEMRPRDAPNVSFAESFAFPAGFRPAPCRRAGGGRGGRGGDPGERRWAGRRRVGVADEEAAEELVAAICADIEQIGIAGYALPRHRKVGGGLRAHFKLAVLAAKSAAERLRDFRGPASPPVLPQTLEDTYVSTKTRRPVSNGAFKAPNGGPAGPAPEGLPAEPGAASEGLLAEATARLRSRQLLEVDGLRVCRRGGRAVLVPPWAERAVAAEATAADAHGPSAAAGGSSELQVEDGRGAAAGAAAGRWIVGQRRLAVAGSNGPDRPG</sequence>